<dbReference type="SUPFAM" id="SSF52058">
    <property type="entry name" value="L domain-like"/>
    <property type="match status" value="1"/>
</dbReference>
<comment type="similarity">
    <text evidence="2">Belongs to the protein kinase superfamily. Ser/Thr protein kinase family.</text>
</comment>
<organism evidence="20 21">
    <name type="scientific">Brassica napus</name>
    <name type="common">Rape</name>
    <dbReference type="NCBI Taxonomy" id="3708"/>
    <lineage>
        <taxon>Eukaryota</taxon>
        <taxon>Viridiplantae</taxon>
        <taxon>Streptophyta</taxon>
        <taxon>Embryophyta</taxon>
        <taxon>Tracheophyta</taxon>
        <taxon>Spermatophyta</taxon>
        <taxon>Magnoliopsida</taxon>
        <taxon>eudicotyledons</taxon>
        <taxon>Gunneridae</taxon>
        <taxon>Pentapetalae</taxon>
        <taxon>rosids</taxon>
        <taxon>malvids</taxon>
        <taxon>Brassicales</taxon>
        <taxon>Brassicaceae</taxon>
        <taxon>Brassiceae</taxon>
        <taxon>Brassica</taxon>
    </lineage>
</organism>
<feature type="chain" id="PRO_5047440878" description="Protein kinase domain-containing protein" evidence="18">
    <location>
        <begin position="26"/>
        <end position="1265"/>
    </location>
</feature>
<dbReference type="InterPro" id="IPR032675">
    <property type="entry name" value="LRR_dom_sf"/>
</dbReference>
<dbReference type="InterPro" id="IPR052422">
    <property type="entry name" value="Auxin_Ser/Thr_Kinase"/>
</dbReference>
<keyword evidence="11 17" id="KW-1133">Transmembrane helix</keyword>
<evidence type="ECO:0000256" key="11">
    <source>
        <dbReference type="ARBA" id="ARBA00022989"/>
    </source>
</evidence>
<dbReference type="CDD" id="cd14066">
    <property type="entry name" value="STKc_IRAK"/>
    <property type="match status" value="1"/>
</dbReference>
<dbReference type="InterPro" id="IPR017441">
    <property type="entry name" value="Protein_kinase_ATP_BS"/>
</dbReference>
<evidence type="ECO:0000256" key="15">
    <source>
        <dbReference type="PROSITE-ProRule" id="PRU10141"/>
    </source>
</evidence>
<evidence type="ECO:0000256" key="12">
    <source>
        <dbReference type="ARBA" id="ARBA00023136"/>
    </source>
</evidence>
<evidence type="ECO:0000256" key="9">
    <source>
        <dbReference type="ARBA" id="ARBA00022777"/>
    </source>
</evidence>
<keyword evidence="10 15" id="KW-0067">ATP-binding</keyword>
<feature type="signal peptide" evidence="18">
    <location>
        <begin position="1"/>
        <end position="25"/>
    </location>
</feature>
<comment type="caution">
    <text evidence="20">The sequence shown here is derived from an EMBL/GenBank/DDBJ whole genome shotgun (WGS) entry which is preliminary data.</text>
</comment>
<dbReference type="PANTHER" id="PTHR47986">
    <property type="entry name" value="OSJNBA0070M12.3 PROTEIN"/>
    <property type="match status" value="1"/>
</dbReference>
<dbReference type="SMART" id="SM00369">
    <property type="entry name" value="LRR_TYP"/>
    <property type="match status" value="6"/>
</dbReference>
<reference evidence="20 21" key="1">
    <citation type="submission" date="2021-05" db="EMBL/GenBank/DDBJ databases">
        <title>Genome Assembly of Synthetic Allotetraploid Brassica napus Reveals Homoeologous Exchanges between Subgenomes.</title>
        <authorList>
            <person name="Davis J.T."/>
        </authorList>
    </citation>
    <scope>NUCLEOTIDE SEQUENCE [LARGE SCALE GENOMIC DNA]</scope>
    <source>
        <strain evidence="21">cv. Da-Ae</strain>
        <tissue evidence="20">Seedling</tissue>
    </source>
</reference>
<evidence type="ECO:0000256" key="13">
    <source>
        <dbReference type="ARBA" id="ARBA00023170"/>
    </source>
</evidence>
<evidence type="ECO:0000256" key="4">
    <source>
        <dbReference type="ARBA" id="ARBA00022679"/>
    </source>
</evidence>
<evidence type="ECO:0000256" key="3">
    <source>
        <dbReference type="ARBA" id="ARBA00022614"/>
    </source>
</evidence>
<evidence type="ECO:0000256" key="8">
    <source>
        <dbReference type="ARBA" id="ARBA00022741"/>
    </source>
</evidence>
<evidence type="ECO:0000256" key="6">
    <source>
        <dbReference type="ARBA" id="ARBA00022729"/>
    </source>
</evidence>
<dbReference type="PROSITE" id="PS00108">
    <property type="entry name" value="PROTEIN_KINASE_ST"/>
    <property type="match status" value="1"/>
</dbReference>
<dbReference type="Proteomes" id="UP000824890">
    <property type="component" value="Unassembled WGS sequence"/>
</dbReference>
<proteinExistence type="inferred from homology"/>
<dbReference type="Pfam" id="PF08263">
    <property type="entry name" value="LRRNT_2"/>
    <property type="match status" value="2"/>
</dbReference>
<evidence type="ECO:0000313" key="21">
    <source>
        <dbReference type="Proteomes" id="UP000824890"/>
    </source>
</evidence>
<dbReference type="Gene3D" id="3.80.10.10">
    <property type="entry name" value="Ribonuclease Inhibitor"/>
    <property type="match status" value="2"/>
</dbReference>
<sequence length="1265" mass="138464">MKKHRAFLKFPFLLLLLCLLKFSKADSDGDASAMLSLKKSLNPPSSFGWSDPDPCKWTHVVCTGTKRVTRIQIGHSGLQGTLSPDIRSLTELERLELQWNNISGPIPTLSGLSSLQVLMLSNNHFDSIPSDIFQGLTSLQSVDVDNNPFASWEIPESLRNASALQNFSANSANVSGTLPGFLGPDEFPGLSILHLAFNKLEGELPLGLSGSQIQSLWLNGQKLTGSIDVLRNMTGLREVWLHSNSLSGPLPDFSGLQELESLSLRDNSFTGPVPASLMSLDSLKAVNLTNNHLQGPVPEFKASVSVDLEKDTNSFCLPTPGECDPRVKSLLTIASSVDNPLRLAESWIGNDPCTNWIGITCSNGNITVINLEKMGLTGTISPEFGSIKSLQRIILGINNLTGTIPHELTTLPNLKTLDVSSNHLFGKVPAFKSNVVVNTNGNPDIGKDKSSLSPPGSSSPSGGGSGSGLSDGRVKTSSGFIGIVIVSVLGGLLMIFLIGLLVFCLYKKRQKRFTRGESSNAVVVHPRHSGSDNENVKITVAGSSVSVGGISDTYTLPGTSEVGDNIQMVEAGNMLISIQVLRSVTNNFSQDNILGQGGFGVVYKGELHDGTKIAVKRMDNGVIAGKGFAEFKSEIAVLTKVRHRHLVTLLGYCLDGNEKLLVYEYMPQGTLSRHLFEWSEEGLKPLLWKQRLTLALDVARGVEYLHGLAHQSFIHRDLKPSNILLGDDMRAKVADFGLVRLAPEGKGSIETRIAGTFGYLAPEYAVTGRVTTKVDVYSFGVILMELITGRKSLDESQPEESIHLVSWFKRMFINKESSFKKAIDPTIDLDEETLASVHTVTELAGHCCAREPYQRPDMGHAVNILSSLVELWKPADQNPEDIYGIDLDMSLPQALKKWQAYEGRSDLESSTSSLLPSLGNTQMSIPSRPYGFAESFTSVDGRERLLRIQRRSRGLFVSDLPAVSLPQMASPPATSREGSLTTAVFRFSGTVPDEPPSGCRRTGYVINFVPCFHISLEQRFHLKSFSFLSSGRLEPIITPRFAPLQCSGTRSKSSTRLDPNFVGGSSLYSSPKVVLSSSAWILLNGYTVHLRQSFSGDLFHGTPRSDASRSEQFVGSGMDFNYVWAWPIEATKPASPKFSLIKPNSRKKMRFILQWAWLFGDFRWVHWNLLSMHITISLFWDEFTGDVFSVSLSRYSSSFFTVLSSCVALSDFIVKALSTQSSLVLISLLSSSFEELSYLAFFICVVYAFNERGCHIPSCYCNQTS</sequence>
<dbReference type="Pfam" id="PF13855">
    <property type="entry name" value="LRR_8"/>
    <property type="match status" value="1"/>
</dbReference>
<evidence type="ECO:0000256" key="18">
    <source>
        <dbReference type="SAM" id="SignalP"/>
    </source>
</evidence>
<accession>A0ABQ7Z4Q4</accession>
<keyword evidence="21" id="KW-1185">Reference proteome</keyword>
<dbReference type="Gene3D" id="3.30.200.20">
    <property type="entry name" value="Phosphorylase Kinase, domain 1"/>
    <property type="match status" value="1"/>
</dbReference>
<feature type="binding site" evidence="15">
    <location>
        <position position="626"/>
    </location>
    <ligand>
        <name>ATP</name>
        <dbReference type="ChEBI" id="CHEBI:30616"/>
    </ligand>
</feature>
<keyword evidence="7" id="KW-0677">Repeat</keyword>
<dbReference type="PROSITE" id="PS50011">
    <property type="entry name" value="PROTEIN_KINASE_DOM"/>
    <property type="match status" value="1"/>
</dbReference>
<evidence type="ECO:0000256" key="10">
    <source>
        <dbReference type="ARBA" id="ARBA00022840"/>
    </source>
</evidence>
<dbReference type="InterPro" id="IPR003591">
    <property type="entry name" value="Leu-rich_rpt_typical-subtyp"/>
</dbReference>
<dbReference type="InterPro" id="IPR001611">
    <property type="entry name" value="Leu-rich_rpt"/>
</dbReference>
<keyword evidence="6 18" id="KW-0732">Signal</keyword>
<name>A0ABQ7Z4Q4_BRANA</name>
<keyword evidence="5 17" id="KW-0812">Transmembrane</keyword>
<evidence type="ECO:0000256" key="14">
    <source>
        <dbReference type="ARBA" id="ARBA00023180"/>
    </source>
</evidence>
<protein>
    <recommendedName>
        <fullName evidence="19">Protein kinase domain-containing protein</fullName>
    </recommendedName>
</protein>
<evidence type="ECO:0000259" key="19">
    <source>
        <dbReference type="PROSITE" id="PS50011"/>
    </source>
</evidence>
<evidence type="ECO:0000313" key="20">
    <source>
        <dbReference type="EMBL" id="KAH0875177.1"/>
    </source>
</evidence>
<evidence type="ECO:0000256" key="5">
    <source>
        <dbReference type="ARBA" id="ARBA00022692"/>
    </source>
</evidence>
<evidence type="ECO:0000256" key="2">
    <source>
        <dbReference type="ARBA" id="ARBA00008684"/>
    </source>
</evidence>
<keyword evidence="8 15" id="KW-0547">Nucleotide-binding</keyword>
<dbReference type="PROSITE" id="PS00107">
    <property type="entry name" value="PROTEIN_KINASE_ATP"/>
    <property type="match status" value="1"/>
</dbReference>
<keyword evidence="13" id="KW-0675">Receptor</keyword>
<dbReference type="InterPro" id="IPR011009">
    <property type="entry name" value="Kinase-like_dom_sf"/>
</dbReference>
<keyword evidence="12 17" id="KW-0472">Membrane</keyword>
<evidence type="ECO:0000256" key="7">
    <source>
        <dbReference type="ARBA" id="ARBA00022737"/>
    </source>
</evidence>
<dbReference type="Gene3D" id="1.10.510.10">
    <property type="entry name" value="Transferase(Phosphotransferase) domain 1"/>
    <property type="match status" value="1"/>
</dbReference>
<dbReference type="InterPro" id="IPR013210">
    <property type="entry name" value="LRR_N_plant-typ"/>
</dbReference>
<dbReference type="PANTHER" id="PTHR47986:SF29">
    <property type="entry name" value="RECEPTOR PROTEIN KINASE TMK1"/>
    <property type="match status" value="1"/>
</dbReference>
<gene>
    <name evidence="20" type="ORF">HID58_072539</name>
</gene>
<dbReference type="Pfam" id="PF00069">
    <property type="entry name" value="Pkinase"/>
    <property type="match status" value="1"/>
</dbReference>
<keyword evidence="14" id="KW-0325">Glycoprotein</keyword>
<feature type="domain" description="Protein kinase" evidence="19">
    <location>
        <begin position="588"/>
        <end position="869"/>
    </location>
</feature>
<keyword evidence="4" id="KW-0808">Transferase</keyword>
<evidence type="ECO:0000256" key="1">
    <source>
        <dbReference type="ARBA" id="ARBA00004167"/>
    </source>
</evidence>
<feature type="compositionally biased region" description="Low complexity" evidence="16">
    <location>
        <begin position="451"/>
        <end position="460"/>
    </location>
</feature>
<dbReference type="SUPFAM" id="SSF56112">
    <property type="entry name" value="Protein kinase-like (PK-like)"/>
    <property type="match status" value="1"/>
</dbReference>
<dbReference type="SMART" id="SM00220">
    <property type="entry name" value="S_TKc"/>
    <property type="match status" value="1"/>
</dbReference>
<feature type="region of interest" description="Disordered" evidence="16">
    <location>
        <begin position="443"/>
        <end position="470"/>
    </location>
</feature>
<dbReference type="InterPro" id="IPR000719">
    <property type="entry name" value="Prot_kinase_dom"/>
</dbReference>
<evidence type="ECO:0000256" key="17">
    <source>
        <dbReference type="SAM" id="Phobius"/>
    </source>
</evidence>
<dbReference type="PROSITE" id="PS51450">
    <property type="entry name" value="LRR"/>
    <property type="match status" value="1"/>
</dbReference>
<keyword evidence="3" id="KW-0433">Leucine-rich repeat</keyword>
<dbReference type="InterPro" id="IPR008271">
    <property type="entry name" value="Ser/Thr_kinase_AS"/>
</dbReference>
<feature type="transmembrane region" description="Helical" evidence="17">
    <location>
        <begin position="480"/>
        <end position="506"/>
    </location>
</feature>
<comment type="subcellular location">
    <subcellularLocation>
        <location evidence="1">Membrane</location>
        <topology evidence="1">Single-pass membrane protein</topology>
    </subcellularLocation>
</comment>
<dbReference type="EMBL" id="JAGKQM010000016">
    <property type="protein sequence ID" value="KAH0875177.1"/>
    <property type="molecule type" value="Genomic_DNA"/>
</dbReference>
<keyword evidence="9" id="KW-0418">Kinase</keyword>
<dbReference type="Pfam" id="PF00560">
    <property type="entry name" value="LRR_1"/>
    <property type="match status" value="1"/>
</dbReference>
<evidence type="ECO:0000256" key="16">
    <source>
        <dbReference type="SAM" id="MobiDB-lite"/>
    </source>
</evidence>